<protein>
    <submittedName>
        <fullName evidence="1">Uncharacterized protein</fullName>
    </submittedName>
</protein>
<gene>
    <name evidence="1" type="ORF">METZ01_LOCUS2211</name>
</gene>
<name>A0A381N4D2_9ZZZZ</name>
<dbReference type="EMBL" id="UINC01000111">
    <property type="protein sequence ID" value="SUZ49357.1"/>
    <property type="molecule type" value="Genomic_DNA"/>
</dbReference>
<dbReference type="AlphaFoldDB" id="A0A381N4D2"/>
<reference evidence="1" key="1">
    <citation type="submission" date="2018-05" db="EMBL/GenBank/DDBJ databases">
        <authorList>
            <person name="Lanie J.A."/>
            <person name="Ng W.-L."/>
            <person name="Kazmierczak K.M."/>
            <person name="Andrzejewski T.M."/>
            <person name="Davidsen T.M."/>
            <person name="Wayne K.J."/>
            <person name="Tettelin H."/>
            <person name="Glass J.I."/>
            <person name="Rusch D."/>
            <person name="Podicherti R."/>
            <person name="Tsui H.-C.T."/>
            <person name="Winkler M.E."/>
        </authorList>
    </citation>
    <scope>NUCLEOTIDE SEQUENCE</scope>
</reference>
<organism evidence="1">
    <name type="scientific">marine metagenome</name>
    <dbReference type="NCBI Taxonomy" id="408172"/>
    <lineage>
        <taxon>unclassified sequences</taxon>
        <taxon>metagenomes</taxon>
        <taxon>ecological metagenomes</taxon>
    </lineage>
</organism>
<proteinExistence type="predicted"/>
<sequence length="177" mass="19539">VNLDAEELFSVSEAIATNSVGEILQAGGTPAFDGDELVNGPQTGMTEDEKAFHRVMAIMFGIRNQLMYNVEALDTQTWESYTAPLTERKIKETTFTNGATPRDNYYGRDGILELATNPNGRDIHHDVMKFLEESGLYLLCHVTSDEFAEKLAANHPEGHDPCRDAGVVSKVPFAETE</sequence>
<accession>A0A381N4D2</accession>
<evidence type="ECO:0000313" key="1">
    <source>
        <dbReference type="EMBL" id="SUZ49357.1"/>
    </source>
</evidence>
<feature type="non-terminal residue" evidence="1">
    <location>
        <position position="1"/>
    </location>
</feature>